<keyword evidence="2" id="KW-0732">Signal</keyword>
<sequence length="150" mass="15861">MTHHEFSNRLFTLSACALATALCFVSTVTFAQTIKASPSQGDASAATSAIDAAQPRQESAAHPTKETQAVAEEEDTFDLPLQVGDSTLNLFAWQRSGEIASKTPRPIAGSVASRSYERYLKSFEHPIPERLGSSVTNAKNGGGASSTGSR</sequence>
<dbReference type="EMBL" id="JAUSRR010000020">
    <property type="protein sequence ID" value="MDP9927732.1"/>
    <property type="molecule type" value="Genomic_DNA"/>
</dbReference>
<protein>
    <recommendedName>
        <fullName evidence="5">DUF3613 domain-containing protein</fullName>
    </recommendedName>
</protein>
<feature type="region of interest" description="Disordered" evidence="1">
    <location>
        <begin position="41"/>
        <end position="78"/>
    </location>
</feature>
<proteinExistence type="predicted"/>
<dbReference type="InterPro" id="IPR022053">
    <property type="entry name" value="DUF3613"/>
</dbReference>
<feature type="chain" id="PRO_5043846654" description="DUF3613 domain-containing protein" evidence="2">
    <location>
        <begin position="32"/>
        <end position="150"/>
    </location>
</feature>
<comment type="caution">
    <text evidence="3">The sequence shown here is derived from an EMBL/GenBank/DDBJ whole genome shotgun (WGS) entry which is preliminary data.</text>
</comment>
<name>A0AAW8E836_9BURK</name>
<organism evidence="3 4">
    <name type="scientific">Variovorax boronicumulans</name>
    <dbReference type="NCBI Taxonomy" id="436515"/>
    <lineage>
        <taxon>Bacteria</taxon>
        <taxon>Pseudomonadati</taxon>
        <taxon>Pseudomonadota</taxon>
        <taxon>Betaproteobacteria</taxon>
        <taxon>Burkholderiales</taxon>
        <taxon>Comamonadaceae</taxon>
        <taxon>Variovorax</taxon>
    </lineage>
</organism>
<reference evidence="3" key="1">
    <citation type="submission" date="2023-07" db="EMBL/GenBank/DDBJ databases">
        <title>Sorghum-associated microbial communities from plants grown in Nebraska, USA.</title>
        <authorList>
            <person name="Schachtman D."/>
        </authorList>
    </citation>
    <scope>NUCLEOTIDE SEQUENCE</scope>
    <source>
        <strain evidence="3">DS2795</strain>
    </source>
</reference>
<dbReference type="RefSeq" id="WP_307638704.1">
    <property type="nucleotide sequence ID" value="NZ_JAUSRR010000020.1"/>
</dbReference>
<evidence type="ECO:0008006" key="5">
    <source>
        <dbReference type="Google" id="ProtNLM"/>
    </source>
</evidence>
<evidence type="ECO:0000313" key="3">
    <source>
        <dbReference type="EMBL" id="MDP9927732.1"/>
    </source>
</evidence>
<evidence type="ECO:0000256" key="2">
    <source>
        <dbReference type="SAM" id="SignalP"/>
    </source>
</evidence>
<evidence type="ECO:0000313" key="4">
    <source>
        <dbReference type="Proteomes" id="UP001244295"/>
    </source>
</evidence>
<feature type="compositionally biased region" description="Low complexity" evidence="1">
    <location>
        <begin position="42"/>
        <end position="53"/>
    </location>
</feature>
<feature type="compositionally biased region" description="Gly residues" evidence="1">
    <location>
        <begin position="140"/>
        <end position="150"/>
    </location>
</feature>
<dbReference type="Proteomes" id="UP001244295">
    <property type="component" value="Unassembled WGS sequence"/>
</dbReference>
<accession>A0AAW8E836</accession>
<feature type="signal peptide" evidence="2">
    <location>
        <begin position="1"/>
        <end position="31"/>
    </location>
</feature>
<gene>
    <name evidence="3" type="ORF">J2W25_006786</name>
</gene>
<feature type="region of interest" description="Disordered" evidence="1">
    <location>
        <begin position="128"/>
        <end position="150"/>
    </location>
</feature>
<dbReference type="AlphaFoldDB" id="A0AAW8E836"/>
<dbReference type="Pfam" id="PF12266">
    <property type="entry name" value="DUF3613"/>
    <property type="match status" value="1"/>
</dbReference>
<evidence type="ECO:0000256" key="1">
    <source>
        <dbReference type="SAM" id="MobiDB-lite"/>
    </source>
</evidence>